<name>Q0A7B7_ALKEH</name>
<gene>
    <name evidence="2" type="ordered locus">Mlg_1928</name>
</gene>
<sequence>MEVESMAKRPGAILGISDTRKWPLSALRDLAAQVEKELGQRAKAKAEAKKAARKNKRSAPEKNKEQGLAALEESLLKEIQEYERGRKAGVIRV</sequence>
<dbReference type="AlphaFoldDB" id="Q0A7B7"/>
<evidence type="ECO:0000256" key="1">
    <source>
        <dbReference type="SAM" id="MobiDB-lite"/>
    </source>
</evidence>
<accession>Q0A7B7</accession>
<dbReference type="EMBL" id="CP000453">
    <property type="protein sequence ID" value="ABI57270.1"/>
    <property type="molecule type" value="Genomic_DNA"/>
</dbReference>
<dbReference type="HOGENOM" id="CLU_2393366_0_0_6"/>
<feature type="compositionally biased region" description="Basic and acidic residues" evidence="1">
    <location>
        <begin position="41"/>
        <end position="50"/>
    </location>
</feature>
<feature type="region of interest" description="Disordered" evidence="1">
    <location>
        <begin position="41"/>
        <end position="67"/>
    </location>
</feature>
<proteinExistence type="predicted"/>
<dbReference type="KEGG" id="aeh:Mlg_1928"/>
<organism evidence="2 3">
    <name type="scientific">Alkalilimnicola ehrlichii (strain ATCC BAA-1101 / DSM 17681 / MLHE-1)</name>
    <dbReference type="NCBI Taxonomy" id="187272"/>
    <lineage>
        <taxon>Bacteria</taxon>
        <taxon>Pseudomonadati</taxon>
        <taxon>Pseudomonadota</taxon>
        <taxon>Gammaproteobacteria</taxon>
        <taxon>Chromatiales</taxon>
        <taxon>Ectothiorhodospiraceae</taxon>
        <taxon>Alkalilimnicola</taxon>
    </lineage>
</organism>
<protein>
    <submittedName>
        <fullName evidence="2">Uncharacterized protein</fullName>
    </submittedName>
</protein>
<evidence type="ECO:0000313" key="3">
    <source>
        <dbReference type="Proteomes" id="UP000001962"/>
    </source>
</evidence>
<dbReference type="Proteomes" id="UP000001962">
    <property type="component" value="Chromosome"/>
</dbReference>
<reference evidence="3" key="1">
    <citation type="submission" date="2006-08" db="EMBL/GenBank/DDBJ databases">
        <title>Complete sequence of Alkalilimnicola ehrilichei MLHE-1.</title>
        <authorList>
            <person name="Copeland A."/>
            <person name="Lucas S."/>
            <person name="Lapidus A."/>
            <person name="Barry K."/>
            <person name="Detter J.C."/>
            <person name="Glavina del Rio T."/>
            <person name="Hammon N."/>
            <person name="Israni S."/>
            <person name="Dalin E."/>
            <person name="Tice H."/>
            <person name="Pitluck S."/>
            <person name="Sims D."/>
            <person name="Brettin T."/>
            <person name="Bruce D."/>
            <person name="Han C."/>
            <person name="Tapia R."/>
            <person name="Gilna P."/>
            <person name="Schmutz J."/>
            <person name="Larimer F."/>
            <person name="Land M."/>
            <person name="Hauser L."/>
            <person name="Kyrpides N."/>
            <person name="Mikhailova N."/>
            <person name="Oremland R.S."/>
            <person name="Hoeft S.E."/>
            <person name="Switzer-Blum J."/>
            <person name="Kulp T."/>
            <person name="King G."/>
            <person name="Tabita R."/>
            <person name="Witte B."/>
            <person name="Santini J.M."/>
            <person name="Basu P."/>
            <person name="Hollibaugh J.T."/>
            <person name="Xie G."/>
            <person name="Stolz J.F."/>
            <person name="Richardson P."/>
        </authorList>
    </citation>
    <scope>NUCLEOTIDE SEQUENCE [LARGE SCALE GENOMIC DNA]</scope>
    <source>
        <strain evidence="3">ATCC BAA-1101 / DSM 17681 / MLHE-1</strain>
    </source>
</reference>
<evidence type="ECO:0000313" key="2">
    <source>
        <dbReference type="EMBL" id="ABI57270.1"/>
    </source>
</evidence>
<keyword evidence="3" id="KW-1185">Reference proteome</keyword>